<protein>
    <submittedName>
        <fullName evidence="2">Uncharacterized protein</fullName>
    </submittedName>
</protein>
<evidence type="ECO:0000313" key="3">
    <source>
        <dbReference type="Proteomes" id="UP000034050"/>
    </source>
</evidence>
<organism evidence="2 3">
    <name type="scientific">Candidatus Gottesmanbacteria bacterium GW2011_GWB1_43_11</name>
    <dbReference type="NCBI Taxonomy" id="1618446"/>
    <lineage>
        <taxon>Bacteria</taxon>
        <taxon>Candidatus Gottesmaniibacteriota</taxon>
    </lineage>
</organism>
<dbReference type="AlphaFoldDB" id="A0A0G1FCY8"/>
<feature type="compositionally biased region" description="Basic and acidic residues" evidence="1">
    <location>
        <begin position="116"/>
        <end position="135"/>
    </location>
</feature>
<dbReference type="EMBL" id="LCFD01000025">
    <property type="protein sequence ID" value="KKS84723.1"/>
    <property type="molecule type" value="Genomic_DNA"/>
</dbReference>
<feature type="region of interest" description="Disordered" evidence="1">
    <location>
        <begin position="165"/>
        <end position="194"/>
    </location>
</feature>
<dbReference type="STRING" id="1618446.UV61_C0025G0008"/>
<feature type="region of interest" description="Disordered" evidence="1">
    <location>
        <begin position="116"/>
        <end position="144"/>
    </location>
</feature>
<proteinExistence type="predicted"/>
<gene>
    <name evidence="2" type="ORF">UV61_C0025G0008</name>
</gene>
<sequence>MNMENLPFEIDNNDYVKLPRSIKTALVDGYLKFEEYSVLVWLWINANPRNGQVLMSYAGLSKDFKEKYSKNHINRLMLNLKRKKWVWFPGQQGRRSSFHVDIASYPLSNGGFTDLERCKKQKSGRSESDSDEHSVAEVPTEVGDVRQKLESEKSALVERFSFNSKSSFGRSPKNDNEKENKNNRSTRRPVRSFSPRTFQEERCLEIARYLEEEDMSFMLSALKKYGLAKLEQIYQLMRDSPDRSIQKKGAYFNSLLQTNQ</sequence>
<name>A0A0G1FCY8_9BACT</name>
<dbReference type="Proteomes" id="UP000034050">
    <property type="component" value="Unassembled WGS sequence"/>
</dbReference>
<accession>A0A0G1FCY8</accession>
<feature type="compositionally biased region" description="Basic and acidic residues" evidence="1">
    <location>
        <begin position="172"/>
        <end position="182"/>
    </location>
</feature>
<evidence type="ECO:0000313" key="2">
    <source>
        <dbReference type="EMBL" id="KKS84723.1"/>
    </source>
</evidence>
<evidence type="ECO:0000256" key="1">
    <source>
        <dbReference type="SAM" id="MobiDB-lite"/>
    </source>
</evidence>
<reference evidence="2 3" key="1">
    <citation type="journal article" date="2015" name="Nature">
        <title>rRNA introns, odd ribosomes, and small enigmatic genomes across a large radiation of phyla.</title>
        <authorList>
            <person name="Brown C.T."/>
            <person name="Hug L.A."/>
            <person name="Thomas B.C."/>
            <person name="Sharon I."/>
            <person name="Castelle C.J."/>
            <person name="Singh A."/>
            <person name="Wilkins M.J."/>
            <person name="Williams K.H."/>
            <person name="Banfield J.F."/>
        </authorList>
    </citation>
    <scope>NUCLEOTIDE SEQUENCE [LARGE SCALE GENOMIC DNA]</scope>
</reference>
<comment type="caution">
    <text evidence="2">The sequence shown here is derived from an EMBL/GenBank/DDBJ whole genome shotgun (WGS) entry which is preliminary data.</text>
</comment>